<evidence type="ECO:0000313" key="3">
    <source>
        <dbReference type="Proteomes" id="UP000238430"/>
    </source>
</evidence>
<protein>
    <recommendedName>
        <fullName evidence="4">Carboxypeptidase-like regulatory domain-containing protein</fullName>
    </recommendedName>
</protein>
<sequence>MKSFFTLLILVFSIQIGLAQDNKQKDNKNTTQTRTVDSTQIKKDSTVKGIIIDATTKKPLENVNIVNLNQVIGTATNNKGEFELRAVANDTLHLSYLGFKSVKVKVTNDWVNKIEKSTITLTELALALEEVVVSELKLTGYLEVDIKQVNVNNNYRYSISGLSTGYEAGKKQPNAINKVLGSIFNPLDFLYNTFSKKGRELHKLKKMKEDDNIRNTLVKRFDRDMLTALLGVTKVDLDEIVSQCNYSAEFINTANDLQILDAISECYEEYKVLSRTRKKRL</sequence>
<dbReference type="OrthoDB" id="1467339at2"/>
<evidence type="ECO:0000256" key="1">
    <source>
        <dbReference type="SAM" id="SignalP"/>
    </source>
</evidence>
<keyword evidence="1" id="KW-0732">Signal</keyword>
<gene>
    <name evidence="2" type="ORF">C7H61_02620</name>
</gene>
<proteinExistence type="predicted"/>
<dbReference type="Pfam" id="PF13715">
    <property type="entry name" value="CarbopepD_reg_2"/>
    <property type="match status" value="1"/>
</dbReference>
<dbReference type="Proteomes" id="UP000238430">
    <property type="component" value="Unassembled WGS sequence"/>
</dbReference>
<dbReference type="AlphaFoldDB" id="A0A2T1NKJ3"/>
<reference evidence="2 3" key="1">
    <citation type="submission" date="2018-03" db="EMBL/GenBank/DDBJ databases">
        <title>Mesoflavibacter sp. HG37 and Mesoflavibacter sp. HG96 sp.nov., two marine bacteria isolated from seawater of Western Pacific Ocean.</title>
        <authorList>
            <person name="Cheng H."/>
            <person name="Wu Y.-H."/>
            <person name="Guo L.-L."/>
            <person name="Xu X.-W."/>
        </authorList>
    </citation>
    <scope>NUCLEOTIDE SEQUENCE [LARGE SCALE GENOMIC DNA]</scope>
    <source>
        <strain evidence="2 3">KCTC 42117</strain>
    </source>
</reference>
<evidence type="ECO:0008006" key="4">
    <source>
        <dbReference type="Google" id="ProtNLM"/>
    </source>
</evidence>
<feature type="signal peptide" evidence="1">
    <location>
        <begin position="1"/>
        <end position="19"/>
    </location>
</feature>
<evidence type="ECO:0000313" key="2">
    <source>
        <dbReference type="EMBL" id="PSG93425.1"/>
    </source>
</evidence>
<keyword evidence="3" id="KW-1185">Reference proteome</keyword>
<dbReference type="InterPro" id="IPR008969">
    <property type="entry name" value="CarboxyPept-like_regulatory"/>
</dbReference>
<feature type="chain" id="PRO_5015511703" description="Carboxypeptidase-like regulatory domain-containing protein" evidence="1">
    <location>
        <begin position="20"/>
        <end position="281"/>
    </location>
</feature>
<name>A0A2T1NKJ3_9FLAO</name>
<comment type="caution">
    <text evidence="2">The sequence shown here is derived from an EMBL/GenBank/DDBJ whole genome shotgun (WGS) entry which is preliminary data.</text>
</comment>
<dbReference type="RefSeq" id="WP_027878675.1">
    <property type="nucleotide sequence ID" value="NZ_JACHWV010000001.1"/>
</dbReference>
<organism evidence="2 3">
    <name type="scientific">Mesoflavibacter zeaxanthinifaciens subsp. sabulilitoris</name>
    <dbReference type="NCBI Taxonomy" id="1520893"/>
    <lineage>
        <taxon>Bacteria</taxon>
        <taxon>Pseudomonadati</taxon>
        <taxon>Bacteroidota</taxon>
        <taxon>Flavobacteriia</taxon>
        <taxon>Flavobacteriales</taxon>
        <taxon>Flavobacteriaceae</taxon>
        <taxon>Mesoflavibacter</taxon>
    </lineage>
</organism>
<accession>A0A2T1NKJ3</accession>
<dbReference type="SUPFAM" id="SSF49464">
    <property type="entry name" value="Carboxypeptidase regulatory domain-like"/>
    <property type="match status" value="1"/>
</dbReference>
<dbReference type="EMBL" id="PXOT01000015">
    <property type="protein sequence ID" value="PSG93425.1"/>
    <property type="molecule type" value="Genomic_DNA"/>
</dbReference>